<dbReference type="PANTHER" id="PTHR13152:SF0">
    <property type="entry name" value="GENERAL TRANSCRIPTION FACTOR IIH SUBUNIT 4"/>
    <property type="match status" value="1"/>
</dbReference>
<evidence type="ECO:0000259" key="10">
    <source>
        <dbReference type="Pfam" id="PF18307"/>
    </source>
</evidence>
<keyword evidence="6 9" id="KW-0804">Transcription</keyword>
<evidence type="ECO:0000256" key="6">
    <source>
        <dbReference type="ARBA" id="ARBA00023163"/>
    </source>
</evidence>
<feature type="domain" description="Transcription factor Tfb2 C-terminal" evidence="10">
    <location>
        <begin position="344"/>
        <end position="410"/>
    </location>
</feature>
<keyword evidence="5 9" id="KW-0805">Transcription regulation</keyword>
<keyword evidence="12" id="KW-1185">Reference proteome</keyword>
<reference evidence="11 12" key="1">
    <citation type="journal article" date="2014" name="MBio">
        <title>The Ordospora colligata genome; evolution of extreme reduction in microsporidia and host-to-parasite horizontal gene transfer.</title>
        <authorList>
            <person name="Pombert J.-F."/>
            <person name="Haag K.L."/>
            <person name="Beidas S."/>
            <person name="Ebert D."/>
            <person name="Keeling P.J."/>
        </authorList>
    </citation>
    <scope>NUCLEOTIDE SEQUENCE [LARGE SCALE GENOMIC DNA]</scope>
    <source>
        <strain evidence="11 12">OC4</strain>
    </source>
</reference>
<dbReference type="RefSeq" id="XP_014564445.1">
    <property type="nucleotide sequence ID" value="XM_014708959.1"/>
</dbReference>
<dbReference type="GO" id="GO:0005675">
    <property type="term" value="C:transcription factor TFIIH holo complex"/>
    <property type="evidence" value="ECO:0007669"/>
    <property type="project" value="TreeGrafter"/>
</dbReference>
<keyword evidence="4 9" id="KW-0227">DNA damage</keyword>
<dbReference type="InterPro" id="IPR040662">
    <property type="entry name" value="Tfb2_C"/>
</dbReference>
<dbReference type="FunCoup" id="A0A0B2UM27">
    <property type="interactions" value="105"/>
</dbReference>
<sequence length="413" mass="47947">MHKSPQTWPYPIDVVEYFRVLPKDLKTRLYKAPIFAVSFLKIFDEDTRRFVMDLVLKSPSIGMLREVDGVKNILKTLLKVHVIEKRGSNIYLDEDFRRSLMDGFCMLVMEKYYRKAHETITVNEEKSNQMFESILKFIVNKDFKSHAFGINEIVVFGGLLDKQKNITNRGFEFLLKTKKEQMWCLVLLSLKYFASSVEEEVAAVEAFFELSTKSIGVLYDQISVVNIRLLKYFEALGILKMYGEKLAIGKNLVRMFEASERSKREFVIVETNNRIYAYTNSEYEKSVIHLFCDVVARLPNLIKGMITEESTNAAFDKGITARQIIHFLESSIKIGELPETVCSQIEIWESKRNKIFMVPGYLYSNFLNFSDYQKVLKFCVDGGHLVESDSDKRIIVVKLDGHSFVKEFMKTIL</sequence>
<evidence type="ECO:0000256" key="5">
    <source>
        <dbReference type="ARBA" id="ARBA00023015"/>
    </source>
</evidence>
<evidence type="ECO:0000256" key="4">
    <source>
        <dbReference type="ARBA" id="ARBA00022763"/>
    </source>
</evidence>
<dbReference type="PANTHER" id="PTHR13152">
    <property type="entry name" value="TFIIH, POLYPEPTIDE 4"/>
    <property type="match status" value="1"/>
</dbReference>
<protein>
    <recommendedName>
        <fullName evidence="9">RNA polymerase II transcription factor B subunit 2</fullName>
    </recommendedName>
</protein>
<proteinExistence type="inferred from homology"/>
<comment type="function">
    <text evidence="9">Component of the general transcription and DNA repair factor IIH (TFIIH) core complex which is involved in general and transcription-coupled nucleotide excision repair (NER) of damaged DNA.</text>
</comment>
<dbReference type="GO" id="GO:0000439">
    <property type="term" value="C:transcription factor TFIIH core complex"/>
    <property type="evidence" value="ECO:0007669"/>
    <property type="project" value="InterPro"/>
</dbReference>
<dbReference type="VEuPathDB" id="MicrosporidiaDB:M896_010550"/>
<dbReference type="EMBL" id="JOKQ01000001">
    <property type="protein sequence ID" value="KHN70403.1"/>
    <property type="molecule type" value="Genomic_DNA"/>
</dbReference>
<dbReference type="GO" id="GO:0006289">
    <property type="term" value="P:nucleotide-excision repair"/>
    <property type="evidence" value="ECO:0007669"/>
    <property type="project" value="InterPro"/>
</dbReference>
<accession>A0A0B2UM27</accession>
<evidence type="ECO:0000256" key="2">
    <source>
        <dbReference type="ARBA" id="ARBA00004123"/>
    </source>
</evidence>
<dbReference type="AlphaFoldDB" id="A0A0B2UM27"/>
<comment type="caution">
    <text evidence="11">The sequence shown here is derived from an EMBL/GenBank/DDBJ whole genome shotgun (WGS) entry which is preliminary data.</text>
</comment>
<dbReference type="Pfam" id="PF18307">
    <property type="entry name" value="Tfb2_C"/>
    <property type="match status" value="1"/>
</dbReference>
<evidence type="ECO:0000256" key="7">
    <source>
        <dbReference type="ARBA" id="ARBA00023204"/>
    </source>
</evidence>
<dbReference type="InterPro" id="IPR004598">
    <property type="entry name" value="TFIIH_p52/Tfb2"/>
</dbReference>
<gene>
    <name evidence="11" type="ORF">M896_010550</name>
</gene>
<dbReference type="InParanoid" id="A0A0B2UM27"/>
<dbReference type="GO" id="GO:0003690">
    <property type="term" value="F:double-stranded DNA binding"/>
    <property type="evidence" value="ECO:0007669"/>
    <property type="project" value="TreeGrafter"/>
</dbReference>
<keyword evidence="7 9" id="KW-0234">DNA repair</keyword>
<keyword evidence="8 9" id="KW-0539">Nucleus</keyword>
<evidence type="ECO:0000256" key="9">
    <source>
        <dbReference type="RuleBase" id="RU364024"/>
    </source>
</evidence>
<name>A0A0B2UM27_9MICR</name>
<evidence type="ECO:0000313" key="11">
    <source>
        <dbReference type="EMBL" id="KHN70403.1"/>
    </source>
</evidence>
<comment type="subcellular location">
    <subcellularLocation>
        <location evidence="2 9">Nucleus</location>
    </subcellularLocation>
</comment>
<dbReference type="OrthoDB" id="364513at2759"/>
<evidence type="ECO:0000313" key="12">
    <source>
        <dbReference type="Proteomes" id="UP000031056"/>
    </source>
</evidence>
<dbReference type="Gene3D" id="3.30.70.2610">
    <property type="match status" value="1"/>
</dbReference>
<dbReference type="HOGENOM" id="CLU_027280_4_0_1"/>
<dbReference type="GeneID" id="26260898"/>
<organism evidence="11 12">
    <name type="scientific">Ordospora colligata OC4</name>
    <dbReference type="NCBI Taxonomy" id="1354746"/>
    <lineage>
        <taxon>Eukaryota</taxon>
        <taxon>Fungi</taxon>
        <taxon>Fungi incertae sedis</taxon>
        <taxon>Microsporidia</taxon>
        <taxon>Ordosporidae</taxon>
        <taxon>Ordospora</taxon>
    </lineage>
</organism>
<evidence type="ECO:0000256" key="1">
    <source>
        <dbReference type="ARBA" id="ARBA00002817"/>
    </source>
</evidence>
<evidence type="ECO:0000256" key="8">
    <source>
        <dbReference type="ARBA" id="ARBA00023242"/>
    </source>
</evidence>
<evidence type="ECO:0000256" key="3">
    <source>
        <dbReference type="ARBA" id="ARBA00007132"/>
    </source>
</evidence>
<dbReference type="STRING" id="1354746.A0A0B2UM27"/>
<dbReference type="Pfam" id="PF03849">
    <property type="entry name" value="Tfb2"/>
    <property type="match status" value="1"/>
</dbReference>
<comment type="similarity">
    <text evidence="3 9">Belongs to the TFB2 family.</text>
</comment>
<dbReference type="GO" id="GO:0001671">
    <property type="term" value="F:ATPase activator activity"/>
    <property type="evidence" value="ECO:0007669"/>
    <property type="project" value="InterPro"/>
</dbReference>
<comment type="function">
    <text evidence="1">Component of the general transcription and DNA repair factor IIH (TFIIH) core complex, which is involved in general and transcription-coupled nucleotide excision repair (NER) of damaged DNA and, when complexed to TFIIK, in RNA transcription by RNA polymerase II. In NER, TFIIH acts by opening DNA around the lesion to allow the excision of the damaged oligonucleotide and its replacement by a new DNA fragment. In transcription, TFIIH has an essential role in transcription initiation. When the pre-initiation complex (PIC) has been established, TFIIH is required for promoter opening and promoter escape. Phosphorylation of the C-terminal tail (CTD) of the largest subunit of RNA polymerase II by the kinase module TFIIK controls the initiation of transcription.</text>
</comment>
<dbReference type="Proteomes" id="UP000031056">
    <property type="component" value="Unassembled WGS sequence"/>
</dbReference>